<dbReference type="RefSeq" id="WP_302909839.1">
    <property type="nucleotide sequence ID" value="NZ_JAUMIS010000002.1"/>
</dbReference>
<evidence type="ECO:0000259" key="1">
    <source>
        <dbReference type="Pfam" id="PF03886"/>
    </source>
</evidence>
<sequence length="214" mass="23552">MIRKLTLCASVLAFLHGCSVFPNPEARRVMDFSAATVDFRAAEKRPYSLRVDTPYASDPFNGSRILAKPTPWEFRIYEDVRWRDTIPVIVRDLLVQTLRSANAFESVVGETNPVDTDWTLISELSAFHTENGRPTPAIMIELHSQLVANRSREKLCTRTFSVVEISPAGDIEAIVQTFNQAGAAIAGEVAAWAVHCGESADSSDGNRSGQAALR</sequence>
<keyword evidence="3" id="KW-1185">Reference proteome</keyword>
<gene>
    <name evidence="2" type="ORF">QVZ43_10125</name>
</gene>
<protein>
    <submittedName>
        <fullName evidence="2">ABC-type transport auxiliary lipoprotein family protein</fullName>
    </submittedName>
</protein>
<evidence type="ECO:0000313" key="2">
    <source>
        <dbReference type="EMBL" id="MDO3722079.1"/>
    </source>
</evidence>
<name>A0ABT8W1H5_9GAMM</name>
<dbReference type="EMBL" id="JAUMIS010000002">
    <property type="protein sequence ID" value="MDO3722079.1"/>
    <property type="molecule type" value="Genomic_DNA"/>
</dbReference>
<organism evidence="2 3">
    <name type="scientific">Marinobacter suaedae</name>
    <dbReference type="NCBI Taxonomy" id="3057675"/>
    <lineage>
        <taxon>Bacteria</taxon>
        <taxon>Pseudomonadati</taxon>
        <taxon>Pseudomonadota</taxon>
        <taxon>Gammaproteobacteria</taxon>
        <taxon>Pseudomonadales</taxon>
        <taxon>Marinobacteraceae</taxon>
        <taxon>Marinobacter</taxon>
    </lineage>
</organism>
<feature type="domain" description="ABC-type transport auxiliary lipoprotein component" evidence="1">
    <location>
        <begin position="41"/>
        <end position="190"/>
    </location>
</feature>
<reference evidence="2" key="1">
    <citation type="submission" date="2023-07" db="EMBL/GenBank/DDBJ databases">
        <title>Marinobacter sp. chi1 genome sequencing and assembly.</title>
        <authorList>
            <person name="Park S."/>
        </authorList>
    </citation>
    <scope>NUCLEOTIDE SEQUENCE</scope>
    <source>
        <strain evidence="2">Chi1</strain>
    </source>
</reference>
<dbReference type="InterPro" id="IPR005586">
    <property type="entry name" value="ABC_trans_aux"/>
</dbReference>
<dbReference type="Gene3D" id="3.40.50.10610">
    <property type="entry name" value="ABC-type transport auxiliary lipoprotein component"/>
    <property type="match status" value="1"/>
</dbReference>
<comment type="caution">
    <text evidence="2">The sequence shown here is derived from an EMBL/GenBank/DDBJ whole genome shotgun (WGS) entry which is preliminary data.</text>
</comment>
<proteinExistence type="predicted"/>
<accession>A0ABT8W1H5</accession>
<evidence type="ECO:0000313" key="3">
    <source>
        <dbReference type="Proteomes" id="UP001168640"/>
    </source>
</evidence>
<keyword evidence="2" id="KW-0449">Lipoprotein</keyword>
<dbReference type="SUPFAM" id="SSF159594">
    <property type="entry name" value="XCC0632-like"/>
    <property type="match status" value="1"/>
</dbReference>
<dbReference type="Pfam" id="PF03886">
    <property type="entry name" value="ABC_trans_aux"/>
    <property type="match status" value="1"/>
</dbReference>
<dbReference type="Proteomes" id="UP001168640">
    <property type="component" value="Unassembled WGS sequence"/>
</dbReference>